<dbReference type="Gene3D" id="1.20.1290.10">
    <property type="entry name" value="AhpD-like"/>
    <property type="match status" value="1"/>
</dbReference>
<dbReference type="eggNOG" id="ENOG502S8HX">
    <property type="taxonomic scope" value="Eukaryota"/>
</dbReference>
<dbReference type="EMBL" id="GG663752">
    <property type="protein sequence ID" value="EEH51022.1"/>
    <property type="molecule type" value="Genomic_DNA"/>
</dbReference>
<organism evidence="2">
    <name type="scientific">Micromonas pusilla (strain CCMP1545)</name>
    <name type="common">Picoplanktonic green alga</name>
    <dbReference type="NCBI Taxonomy" id="564608"/>
    <lineage>
        <taxon>Eukaryota</taxon>
        <taxon>Viridiplantae</taxon>
        <taxon>Chlorophyta</taxon>
        <taxon>Mamiellophyceae</taxon>
        <taxon>Mamiellales</taxon>
        <taxon>Mamiellaceae</taxon>
        <taxon>Micromonas</taxon>
    </lineage>
</organism>
<evidence type="ECO:0000313" key="1">
    <source>
        <dbReference type="EMBL" id="EEH51022.1"/>
    </source>
</evidence>
<dbReference type="KEGG" id="mpp:MICPUCDRAFT_54672"/>
<dbReference type="OrthoDB" id="10267125at2759"/>
<sequence>MPSRVTPRWYPNACLADHVTIASHLPRIMGAYVGPNAIEAATNEKIMLTVNGVNDCEYCTGLHGELGRMAGAEDAVDAKAQACVTYAKIFAQHDGRGAVVEAAKADLVAAVGAGVAESAQARPIHWSPYDRVGVVNAVPQGLSPSSLSAQGPSLSIPDPMTPFNFN</sequence>
<dbReference type="AlphaFoldDB" id="C1N9X0"/>
<dbReference type="InterPro" id="IPR029032">
    <property type="entry name" value="AhpD-like"/>
</dbReference>
<dbReference type="GeneID" id="9690249"/>
<reference evidence="1 2" key="1">
    <citation type="journal article" date="2009" name="Science">
        <title>Green evolution and dynamic adaptations revealed by genomes of the marine picoeukaryotes Micromonas.</title>
        <authorList>
            <person name="Worden A.Z."/>
            <person name="Lee J.H."/>
            <person name="Mock T."/>
            <person name="Rouze P."/>
            <person name="Simmons M.P."/>
            <person name="Aerts A.L."/>
            <person name="Allen A.E."/>
            <person name="Cuvelier M.L."/>
            <person name="Derelle E."/>
            <person name="Everett M.V."/>
            <person name="Foulon E."/>
            <person name="Grimwood J."/>
            <person name="Gundlach H."/>
            <person name="Henrissat B."/>
            <person name="Napoli C."/>
            <person name="McDonald S.M."/>
            <person name="Parker M.S."/>
            <person name="Rombauts S."/>
            <person name="Salamov A."/>
            <person name="Von Dassow P."/>
            <person name="Badger J.H."/>
            <person name="Coutinho P.M."/>
            <person name="Demir E."/>
            <person name="Dubchak I."/>
            <person name="Gentemann C."/>
            <person name="Eikrem W."/>
            <person name="Gready J.E."/>
            <person name="John U."/>
            <person name="Lanier W."/>
            <person name="Lindquist E.A."/>
            <person name="Lucas S."/>
            <person name="Mayer K.F."/>
            <person name="Moreau H."/>
            <person name="Not F."/>
            <person name="Otillar R."/>
            <person name="Panaud O."/>
            <person name="Pangilinan J."/>
            <person name="Paulsen I."/>
            <person name="Piegu B."/>
            <person name="Poliakov A."/>
            <person name="Robbens S."/>
            <person name="Schmutz J."/>
            <person name="Toulza E."/>
            <person name="Wyss T."/>
            <person name="Zelensky A."/>
            <person name="Zhou K."/>
            <person name="Armbrust E.V."/>
            <person name="Bhattacharya D."/>
            <person name="Goodenough U.W."/>
            <person name="Van de Peer Y."/>
            <person name="Grigoriev I.V."/>
        </authorList>
    </citation>
    <scope>NUCLEOTIDE SEQUENCE [LARGE SCALE GENOMIC DNA]</scope>
    <source>
        <strain evidence="1 2">CCMP1545</strain>
    </source>
</reference>
<keyword evidence="2" id="KW-1185">Reference proteome</keyword>
<dbReference type="NCBIfam" id="TIGR00778">
    <property type="entry name" value="ahpD_dom"/>
    <property type="match status" value="1"/>
</dbReference>
<dbReference type="GO" id="GO:0051920">
    <property type="term" value="F:peroxiredoxin activity"/>
    <property type="evidence" value="ECO:0007669"/>
    <property type="project" value="InterPro"/>
</dbReference>
<evidence type="ECO:0000313" key="2">
    <source>
        <dbReference type="Proteomes" id="UP000001876"/>
    </source>
</evidence>
<protein>
    <submittedName>
        <fullName evidence="1">Predicted protein</fullName>
    </submittedName>
</protein>
<dbReference type="Proteomes" id="UP000001876">
    <property type="component" value="Unassembled WGS sequence"/>
</dbReference>
<proteinExistence type="predicted"/>
<dbReference type="SUPFAM" id="SSF69118">
    <property type="entry name" value="AhpD-like"/>
    <property type="match status" value="1"/>
</dbReference>
<accession>C1N9X0</accession>
<name>C1N9X0_MICPC</name>
<dbReference type="InterPro" id="IPR004675">
    <property type="entry name" value="AhpD_core"/>
</dbReference>
<dbReference type="RefSeq" id="XP_003064688.1">
    <property type="nucleotide sequence ID" value="XM_003064642.1"/>
</dbReference>
<gene>
    <name evidence="1" type="ORF">MICPUCDRAFT_54672</name>
</gene>